<dbReference type="EnsemblMetazoa" id="AMEC012671-RA">
    <property type="protein sequence ID" value="AMEC012671-PA"/>
    <property type="gene ID" value="AMEC012671"/>
</dbReference>
<evidence type="ECO:0000313" key="2">
    <source>
        <dbReference type="EnsemblMetazoa" id="AMEC012671-PA"/>
    </source>
</evidence>
<dbReference type="STRING" id="34690.A0A182U2F6"/>
<organism evidence="2 3">
    <name type="scientific">Anopheles melas</name>
    <dbReference type="NCBI Taxonomy" id="34690"/>
    <lineage>
        <taxon>Eukaryota</taxon>
        <taxon>Metazoa</taxon>
        <taxon>Ecdysozoa</taxon>
        <taxon>Arthropoda</taxon>
        <taxon>Hexapoda</taxon>
        <taxon>Insecta</taxon>
        <taxon>Pterygota</taxon>
        <taxon>Neoptera</taxon>
        <taxon>Endopterygota</taxon>
        <taxon>Diptera</taxon>
        <taxon>Nematocera</taxon>
        <taxon>Culicoidea</taxon>
        <taxon>Culicidae</taxon>
        <taxon>Anophelinae</taxon>
        <taxon>Anopheles</taxon>
    </lineage>
</organism>
<keyword evidence="3" id="KW-1185">Reference proteome</keyword>
<dbReference type="VEuPathDB" id="VectorBase:AMEC012671"/>
<evidence type="ECO:0000313" key="3">
    <source>
        <dbReference type="Proteomes" id="UP000075902"/>
    </source>
</evidence>
<dbReference type="Proteomes" id="UP000075902">
    <property type="component" value="Unassembled WGS sequence"/>
</dbReference>
<feature type="compositionally biased region" description="Basic and acidic residues" evidence="1">
    <location>
        <begin position="25"/>
        <end position="35"/>
    </location>
</feature>
<accession>A0A182U2F6</accession>
<proteinExistence type="predicted"/>
<feature type="compositionally biased region" description="Low complexity" evidence="1">
    <location>
        <begin position="1"/>
        <end position="24"/>
    </location>
</feature>
<dbReference type="AlphaFoldDB" id="A0A182U2F6"/>
<name>A0A182U2F6_9DIPT</name>
<reference evidence="3" key="1">
    <citation type="submission" date="2014-01" db="EMBL/GenBank/DDBJ databases">
        <title>The Genome Sequence of Anopheles melas CM1001059_A (V2).</title>
        <authorList>
            <consortium name="The Broad Institute Genomics Platform"/>
            <person name="Neafsey D.E."/>
            <person name="Besansky N."/>
            <person name="Howell P."/>
            <person name="Walton C."/>
            <person name="Young S.K."/>
            <person name="Zeng Q."/>
            <person name="Gargeya S."/>
            <person name="Fitzgerald M."/>
            <person name="Haas B."/>
            <person name="Abouelleil A."/>
            <person name="Allen A.W."/>
            <person name="Alvarado L."/>
            <person name="Arachchi H.M."/>
            <person name="Berlin A.M."/>
            <person name="Chapman S.B."/>
            <person name="Gainer-Dewar J."/>
            <person name="Goldberg J."/>
            <person name="Griggs A."/>
            <person name="Gujja S."/>
            <person name="Hansen M."/>
            <person name="Howarth C."/>
            <person name="Imamovic A."/>
            <person name="Ireland A."/>
            <person name="Larimer J."/>
            <person name="McCowan C."/>
            <person name="Murphy C."/>
            <person name="Pearson M."/>
            <person name="Poon T.W."/>
            <person name="Priest M."/>
            <person name="Roberts A."/>
            <person name="Saif S."/>
            <person name="Shea T."/>
            <person name="Sisk P."/>
            <person name="Sykes S."/>
            <person name="Wortman J."/>
            <person name="Nusbaum C."/>
            <person name="Birren B."/>
        </authorList>
    </citation>
    <scope>NUCLEOTIDE SEQUENCE [LARGE SCALE GENOMIC DNA]</scope>
    <source>
        <strain evidence="3">CM1001059</strain>
    </source>
</reference>
<feature type="region of interest" description="Disordered" evidence="1">
    <location>
        <begin position="1"/>
        <end position="153"/>
    </location>
</feature>
<protein>
    <submittedName>
        <fullName evidence="2">Uncharacterized protein</fullName>
    </submittedName>
</protein>
<evidence type="ECO:0000256" key="1">
    <source>
        <dbReference type="SAM" id="MobiDB-lite"/>
    </source>
</evidence>
<feature type="compositionally biased region" description="Acidic residues" evidence="1">
    <location>
        <begin position="116"/>
        <end position="133"/>
    </location>
</feature>
<reference evidence="2" key="2">
    <citation type="submission" date="2020-05" db="UniProtKB">
        <authorList>
            <consortium name="EnsemblMetazoa"/>
        </authorList>
    </citation>
    <scope>IDENTIFICATION</scope>
    <source>
        <strain evidence="2">CM1001059</strain>
    </source>
</reference>
<sequence length="498" mass="54183">MVKFSSSSVNGRSLSSSGTSSTSNRRQEAFEERSIRGNGAASNKHQFPDIYSRYQVHENDPDPPGLRPTAGAYLNRPGSITPPPPRYTTRADRPNAAYNRLPPSKNDEPIQAEPAGDYDDGHDDDDVGEEEEQPDKPVVSASPAFNRPPIVGGGGGGGGVASNTVNNLFYGFNDKFGGLTDGLTSLFGENRHKFKYKRRKPGQPCIPYSLFHKLKYGRDLQGNPVDPKTLLPHLNLVLADVNYYAPNNNYGGGDHAADTGTAGGAVFNNHFYDAVGGYPCQGISFGGGGGGGGGGLFPHKPFKPHRPHGGPLGFFGQGGLFDWVSSADQVPQSDEGVGETGSGNRPTVVFNLNDAIDSVLVEKVLFIDASEPSNAIPRWPALDYKSDRAFYPLMVSFSRYPFHDVYETSPVILAAPKQSQKPTSVPIAGRSGFPKQRKHFYPLGSEQFPRNWRHQGQVRKPTKNVCQGLLYLPQQLEASGRRMLPLKMRKLLKYCGFI</sequence>